<proteinExistence type="predicted"/>
<gene>
    <name evidence="2" type="ORF">RIMI_LOCUS2060508</name>
</gene>
<feature type="domain" description="Reverse transcriptase" evidence="1">
    <location>
        <begin position="72"/>
        <end position="319"/>
    </location>
</feature>
<organism evidence="2 3">
    <name type="scientific">Ranitomeya imitator</name>
    <name type="common">mimic poison frog</name>
    <dbReference type="NCBI Taxonomy" id="111125"/>
    <lineage>
        <taxon>Eukaryota</taxon>
        <taxon>Metazoa</taxon>
        <taxon>Chordata</taxon>
        <taxon>Craniata</taxon>
        <taxon>Vertebrata</taxon>
        <taxon>Euteleostomi</taxon>
        <taxon>Amphibia</taxon>
        <taxon>Batrachia</taxon>
        <taxon>Anura</taxon>
        <taxon>Neobatrachia</taxon>
        <taxon>Hyloidea</taxon>
        <taxon>Dendrobatidae</taxon>
        <taxon>Dendrobatinae</taxon>
        <taxon>Ranitomeya</taxon>
    </lineage>
</organism>
<dbReference type="PROSITE" id="PS50878">
    <property type="entry name" value="RT_POL"/>
    <property type="match status" value="1"/>
</dbReference>
<dbReference type="PANTHER" id="PTHR21301">
    <property type="entry name" value="REVERSE TRANSCRIPTASE"/>
    <property type="match status" value="1"/>
</dbReference>
<dbReference type="Proteomes" id="UP001176940">
    <property type="component" value="Unassembled WGS sequence"/>
</dbReference>
<keyword evidence="3" id="KW-1185">Reference proteome</keyword>
<reference evidence="2" key="1">
    <citation type="submission" date="2023-07" db="EMBL/GenBank/DDBJ databases">
        <authorList>
            <person name="Stuckert A."/>
        </authorList>
    </citation>
    <scope>NUCLEOTIDE SEQUENCE</scope>
</reference>
<evidence type="ECO:0000259" key="1">
    <source>
        <dbReference type="PROSITE" id="PS50878"/>
    </source>
</evidence>
<dbReference type="PANTHER" id="PTHR21301:SF12">
    <property type="match status" value="1"/>
</dbReference>
<protein>
    <recommendedName>
        <fullName evidence="1">Reverse transcriptase domain-containing protein</fullName>
    </recommendedName>
</protein>
<sequence length="320" mass="36614">MGVNIWREDENIIQIDYDRGGEHIPEDVVHKVLENGWGITEPEGHHQIFIVPIPGVKSRLPFIPLTDANQVIQEKQYLWIENPVTATFYMLPKIHKDNIKPPGRPIVSSVGSMCERAGEYLDFFLQPIASSLPLFIRDSSHFIEACGQIELPGDFLLVTCDVESLYSNIGHKEGIEAVAHLLNKKSSLDRGHDSFLLDLLTFVLHHIFFLFDRTYYLQRSGVAMGAKCAPAYANIFLGWWEEKFVYPLPSFVAHVHASLRFIDDIFILWKGTREECEEFINNLNSNPFNIFLTYSLSASETTFLDLKIFPHESRLATNLF</sequence>
<accession>A0ABN9KVS6</accession>
<name>A0ABN9KVS6_9NEOB</name>
<dbReference type="EMBL" id="CAUEEQ010002797">
    <property type="protein sequence ID" value="CAJ0923669.1"/>
    <property type="molecule type" value="Genomic_DNA"/>
</dbReference>
<evidence type="ECO:0000313" key="2">
    <source>
        <dbReference type="EMBL" id="CAJ0923669.1"/>
    </source>
</evidence>
<dbReference type="InterPro" id="IPR000477">
    <property type="entry name" value="RT_dom"/>
</dbReference>
<evidence type="ECO:0000313" key="3">
    <source>
        <dbReference type="Proteomes" id="UP001176940"/>
    </source>
</evidence>
<comment type="caution">
    <text evidence="2">The sequence shown here is derived from an EMBL/GenBank/DDBJ whole genome shotgun (WGS) entry which is preliminary data.</text>
</comment>